<dbReference type="Pfam" id="PF00041">
    <property type="entry name" value="fn3"/>
    <property type="match status" value="2"/>
</dbReference>
<dbReference type="PROSITE" id="PS50853">
    <property type="entry name" value="FN3"/>
    <property type="match status" value="3"/>
</dbReference>
<dbReference type="InterPro" id="IPR050713">
    <property type="entry name" value="RTP_Phos/Ushers"/>
</dbReference>
<accession>A0A6F9DHF5</accession>
<feature type="domain" description="Fibronectin type-III" evidence="2">
    <location>
        <begin position="443"/>
        <end position="528"/>
    </location>
</feature>
<gene>
    <name evidence="3" type="primary">LOC100180399</name>
</gene>
<feature type="compositionally biased region" description="Basic and acidic residues" evidence="1">
    <location>
        <begin position="632"/>
        <end position="644"/>
    </location>
</feature>
<dbReference type="GO" id="GO:0016020">
    <property type="term" value="C:membrane"/>
    <property type="evidence" value="ECO:0007669"/>
    <property type="project" value="UniProtKB-SubCell"/>
</dbReference>
<sequence>MSSGRNYFEDLLSSKQATQQSCLDRLVEEINDNKEKAIYRFLGDSGSEDFLWSLVNLLSSDVQRIASNAAYVIGSLAETELGSHRVLSLTKGRKSGSIIQDLTRMLESEDQECVMNAAGTLGTLAETTEGRKWMTSQACITDTITSITDLLGAENNWTASNAALVLARLTISEDGCNKILDHKNSSHIVTRLIQSLGNDAAGRGMNAAFAIGRMLDMSPGKERLLNCKETEKMISSLCRMLMKGDMGSAKNACFAVSCLAMDADGNQRVLSNSSFQEVVNRLLLLLSNEDDIEAAWFSAMTLRTMSSHKRGVLKLRENESVSNALNRNFNKASNTKELNEEIQKTINQLRRLSCPDPPVVKVLDSTSIHVKWKAMEASCGMDITYKLFDGPKILYKGRDSDVTLDGLTPNTTYNLKLRASSVGDESPFSDVVTVTTEEDCPSAPLCLRVVASSPSQLRFAWNPPERANGVLRGYTVYLGDKILDTTLELSFIVGRLLPATSYTISVCANTSKGSGEKSTLTTCTDELGAHAPGRPAVTVIGRNEVHVTWNPPSVPLGRFFRFELLANKEVIYSGTDRSYKATKLIPDTDYSFTVCAITSEGRCESEVTKKRTHKDKSQNEPGRHKLKTHSFKAKEFQTAEKPPLEKAKTQVSITVLRQKHKKRALLRPSSCVSSVSEKSIKYEHSATKDGIWANHSSTTSGSSTTSDRYISAVLTGGPPKHQSRNDTQTVSSSTGQLSMFLNKSKTEFPIRGRPDKQSQSKLSIEPVTWNELFPFDDETSNNQPITRRQLLPRQRAKPVNSAALSDKERSFINVVRNPNTGHRSSLPRVPAIERSHHDATDYPPPPEHKLVREKTLHRTRFKISRRKLSSNSSDSSDEITPRNKETSAKLKPLSLSEATNQALNLAKSTSDHHIFLEDPKTIVARLKTPSKGYWSDHDAYPPTRKKNPPLAPINYKTFTGAHRPTKTFRQESPLVAETWLSELPSGGETNKYKFIPTQMRTQPVHLPKPAKLSGDRLDSLMQLDMKRETRKSHL</sequence>
<dbReference type="SUPFAM" id="SSF49265">
    <property type="entry name" value="Fibronectin type III"/>
    <property type="match status" value="2"/>
</dbReference>
<dbReference type="InterPro" id="IPR016024">
    <property type="entry name" value="ARM-type_fold"/>
</dbReference>
<feature type="compositionally biased region" description="Polar residues" evidence="1">
    <location>
        <begin position="725"/>
        <end position="734"/>
    </location>
</feature>
<evidence type="ECO:0000256" key="1">
    <source>
        <dbReference type="SAM" id="MobiDB-lite"/>
    </source>
</evidence>
<organism evidence="3">
    <name type="scientific">Phallusia mammillata</name>
    <dbReference type="NCBI Taxonomy" id="59560"/>
    <lineage>
        <taxon>Eukaryota</taxon>
        <taxon>Metazoa</taxon>
        <taxon>Chordata</taxon>
        <taxon>Tunicata</taxon>
        <taxon>Ascidiacea</taxon>
        <taxon>Phlebobranchia</taxon>
        <taxon>Ascidiidae</taxon>
        <taxon>Phallusia</taxon>
    </lineage>
</organism>
<feature type="region of interest" description="Disordered" evidence="1">
    <location>
        <begin position="836"/>
        <end position="892"/>
    </location>
</feature>
<dbReference type="EMBL" id="LR786717">
    <property type="protein sequence ID" value="CAB3262567.1"/>
    <property type="molecule type" value="mRNA"/>
</dbReference>
<dbReference type="PANTHER" id="PTHR46957">
    <property type="entry name" value="CYTOKINE RECEPTOR"/>
    <property type="match status" value="1"/>
</dbReference>
<dbReference type="InterPro" id="IPR003961">
    <property type="entry name" value="FN3_dom"/>
</dbReference>
<dbReference type="InterPro" id="IPR011989">
    <property type="entry name" value="ARM-like"/>
</dbReference>
<dbReference type="Gene3D" id="2.60.40.10">
    <property type="entry name" value="Immunoglobulins"/>
    <property type="match status" value="3"/>
</dbReference>
<dbReference type="CDD" id="cd00063">
    <property type="entry name" value="FN3"/>
    <property type="match status" value="3"/>
</dbReference>
<dbReference type="InterPro" id="IPR013783">
    <property type="entry name" value="Ig-like_fold"/>
</dbReference>
<proteinExistence type="evidence at transcript level"/>
<dbReference type="PANTHER" id="PTHR46957:SF3">
    <property type="entry name" value="CYTOKINE RECEPTOR"/>
    <property type="match status" value="1"/>
</dbReference>
<feature type="compositionally biased region" description="Basic and acidic residues" evidence="1">
    <location>
        <begin position="607"/>
        <end position="623"/>
    </location>
</feature>
<evidence type="ECO:0000313" key="3">
    <source>
        <dbReference type="EMBL" id="CAB3262567.1"/>
    </source>
</evidence>
<feature type="region of interest" description="Disordered" evidence="1">
    <location>
        <begin position="607"/>
        <end position="644"/>
    </location>
</feature>
<protein>
    <submittedName>
        <fullName evidence="3">Uncharacterized protein LOC100180399</fullName>
    </submittedName>
</protein>
<feature type="compositionally biased region" description="Basic and acidic residues" evidence="1">
    <location>
        <begin position="879"/>
        <end position="888"/>
    </location>
</feature>
<feature type="region of interest" description="Disordered" evidence="1">
    <location>
        <begin position="713"/>
        <end position="734"/>
    </location>
</feature>
<dbReference type="InterPro" id="IPR036116">
    <property type="entry name" value="FN3_sf"/>
</dbReference>
<dbReference type="Gene3D" id="1.25.10.10">
    <property type="entry name" value="Leucine-rich Repeat Variant"/>
    <property type="match status" value="1"/>
</dbReference>
<reference evidence="3" key="1">
    <citation type="submission" date="2020-04" db="EMBL/GenBank/DDBJ databases">
        <authorList>
            <person name="Neveu A P."/>
        </authorList>
    </citation>
    <scope>NUCLEOTIDE SEQUENCE</scope>
    <source>
        <tissue evidence="3">Whole embryo</tissue>
    </source>
</reference>
<feature type="compositionally biased region" description="Basic residues" evidence="1">
    <location>
        <begin position="857"/>
        <end position="868"/>
    </location>
</feature>
<dbReference type="SMART" id="SM00060">
    <property type="entry name" value="FN3"/>
    <property type="match status" value="3"/>
</dbReference>
<name>A0A6F9DHF5_9ASCI</name>
<dbReference type="SUPFAM" id="SSF48371">
    <property type="entry name" value="ARM repeat"/>
    <property type="match status" value="1"/>
</dbReference>
<feature type="domain" description="Fibronectin type-III" evidence="2">
    <location>
        <begin position="531"/>
        <end position="615"/>
    </location>
</feature>
<feature type="compositionally biased region" description="Basic and acidic residues" evidence="1">
    <location>
        <begin position="836"/>
        <end position="856"/>
    </location>
</feature>
<feature type="domain" description="Fibronectin type-III" evidence="2">
    <location>
        <begin position="354"/>
        <end position="439"/>
    </location>
</feature>
<evidence type="ECO:0000259" key="2">
    <source>
        <dbReference type="PROSITE" id="PS50853"/>
    </source>
</evidence>
<dbReference type="AlphaFoldDB" id="A0A6F9DHF5"/>